<protein>
    <submittedName>
        <fullName evidence="2">Uncharacterized protein</fullName>
    </submittedName>
</protein>
<dbReference type="AlphaFoldDB" id="A0A0W0FHZ1"/>
<accession>A0A0W0FHZ1</accession>
<proteinExistence type="predicted"/>
<evidence type="ECO:0000256" key="1">
    <source>
        <dbReference type="SAM" id="MobiDB-lite"/>
    </source>
</evidence>
<evidence type="ECO:0000313" key="2">
    <source>
        <dbReference type="EMBL" id="KTB35949.1"/>
    </source>
</evidence>
<name>A0A0W0FHZ1_MONRR</name>
<gene>
    <name evidence="2" type="ORF">WG66_11475</name>
</gene>
<comment type="caution">
    <text evidence="2">The sequence shown here is derived from an EMBL/GenBank/DDBJ whole genome shotgun (WGS) entry which is preliminary data.</text>
</comment>
<feature type="region of interest" description="Disordered" evidence="1">
    <location>
        <begin position="1"/>
        <end position="22"/>
    </location>
</feature>
<evidence type="ECO:0000313" key="3">
    <source>
        <dbReference type="Proteomes" id="UP000054988"/>
    </source>
</evidence>
<dbReference type="EMBL" id="LATX01001950">
    <property type="protein sequence ID" value="KTB35949.1"/>
    <property type="molecule type" value="Genomic_DNA"/>
</dbReference>
<organism evidence="2 3">
    <name type="scientific">Moniliophthora roreri</name>
    <name type="common">Frosty pod rot fungus</name>
    <name type="synonym">Monilia roreri</name>
    <dbReference type="NCBI Taxonomy" id="221103"/>
    <lineage>
        <taxon>Eukaryota</taxon>
        <taxon>Fungi</taxon>
        <taxon>Dikarya</taxon>
        <taxon>Basidiomycota</taxon>
        <taxon>Agaricomycotina</taxon>
        <taxon>Agaricomycetes</taxon>
        <taxon>Agaricomycetidae</taxon>
        <taxon>Agaricales</taxon>
        <taxon>Marasmiineae</taxon>
        <taxon>Marasmiaceae</taxon>
        <taxon>Moniliophthora</taxon>
    </lineage>
</organism>
<sequence length="22" mass="2299">MSSGLITRTDVADPDLPDPSNP</sequence>
<dbReference type="Proteomes" id="UP000054988">
    <property type="component" value="Unassembled WGS sequence"/>
</dbReference>
<reference evidence="2 3" key="1">
    <citation type="submission" date="2015-12" db="EMBL/GenBank/DDBJ databases">
        <title>Draft genome sequence of Moniliophthora roreri, the causal agent of frosty pod rot of cacao.</title>
        <authorList>
            <person name="Aime M.C."/>
            <person name="Diaz-Valderrama J.R."/>
            <person name="Kijpornyongpan T."/>
            <person name="Phillips-Mora W."/>
        </authorList>
    </citation>
    <scope>NUCLEOTIDE SEQUENCE [LARGE SCALE GENOMIC DNA]</scope>
    <source>
        <strain evidence="2 3">MCA 2952</strain>
    </source>
</reference>